<dbReference type="RefSeq" id="WP_306680256.1">
    <property type="nucleotide sequence ID" value="NZ_JAVDBT010000007.1"/>
</dbReference>
<dbReference type="EMBL" id="JAVDBT010000007">
    <property type="protein sequence ID" value="MDQ2066558.1"/>
    <property type="molecule type" value="Genomic_DNA"/>
</dbReference>
<gene>
    <name evidence="6" type="primary">xseB</name>
    <name evidence="7" type="ORF">Q9295_09240</name>
</gene>
<reference evidence="7 8" key="1">
    <citation type="submission" date="2023-08" db="EMBL/GenBank/DDBJ databases">
        <title>Characterization of two Paracoccaceae strains isolated from Phycosphere and proposal of Xinfangfangia lacusdiani sp. nov.</title>
        <authorList>
            <person name="Deng Y."/>
            <person name="Zhang Y.Q."/>
        </authorList>
    </citation>
    <scope>NUCLEOTIDE SEQUENCE [LARGE SCALE GENOMIC DNA]</scope>
    <source>
        <strain evidence="7 8">CPCC 101601</strain>
    </source>
</reference>
<proteinExistence type="inferred from homology"/>
<comment type="similarity">
    <text evidence="1 6">Belongs to the XseB family.</text>
</comment>
<dbReference type="Pfam" id="PF02609">
    <property type="entry name" value="Exonuc_VII_S"/>
    <property type="match status" value="1"/>
</dbReference>
<keyword evidence="3 6" id="KW-0540">Nuclease</keyword>
<evidence type="ECO:0000256" key="2">
    <source>
        <dbReference type="ARBA" id="ARBA00022490"/>
    </source>
</evidence>
<name>A0ABU0VXV0_9RHOB</name>
<evidence type="ECO:0000256" key="4">
    <source>
        <dbReference type="ARBA" id="ARBA00022801"/>
    </source>
</evidence>
<protein>
    <recommendedName>
        <fullName evidence="6">Exodeoxyribonuclease 7 small subunit</fullName>
        <ecNumber evidence="6">3.1.11.6</ecNumber>
    </recommendedName>
    <alternativeName>
        <fullName evidence="6">Exodeoxyribonuclease VII small subunit</fullName>
        <shortName evidence="6">Exonuclease VII small subunit</shortName>
    </alternativeName>
</protein>
<accession>A0ABU0VXV0</accession>
<evidence type="ECO:0000313" key="8">
    <source>
        <dbReference type="Proteomes" id="UP001239680"/>
    </source>
</evidence>
<dbReference type="PANTHER" id="PTHR34137:SF1">
    <property type="entry name" value="EXODEOXYRIBONUCLEASE 7 SMALL SUBUNIT"/>
    <property type="match status" value="1"/>
</dbReference>
<comment type="subunit">
    <text evidence="6">Heterooligomer composed of large and small subunits.</text>
</comment>
<keyword evidence="2 6" id="KW-0963">Cytoplasm</keyword>
<comment type="catalytic activity">
    <reaction evidence="6">
        <text>Exonucleolytic cleavage in either 5'- to 3'- or 3'- to 5'-direction to yield nucleoside 5'-phosphates.</text>
        <dbReference type="EC" id="3.1.11.6"/>
    </reaction>
</comment>
<dbReference type="GO" id="GO:0008855">
    <property type="term" value="F:exodeoxyribonuclease VII activity"/>
    <property type="evidence" value="ECO:0007669"/>
    <property type="project" value="UniProtKB-EC"/>
</dbReference>
<dbReference type="InterPro" id="IPR003761">
    <property type="entry name" value="Exonuc_VII_S"/>
</dbReference>
<dbReference type="HAMAP" id="MF_00337">
    <property type="entry name" value="Exonuc_7_S"/>
    <property type="match status" value="1"/>
</dbReference>
<dbReference type="Gene3D" id="1.10.287.1040">
    <property type="entry name" value="Exonuclease VII, small subunit"/>
    <property type="match status" value="1"/>
</dbReference>
<comment type="subcellular location">
    <subcellularLocation>
        <location evidence="6">Cytoplasm</location>
    </subcellularLocation>
</comment>
<evidence type="ECO:0000256" key="1">
    <source>
        <dbReference type="ARBA" id="ARBA00009998"/>
    </source>
</evidence>
<keyword evidence="4 6" id="KW-0378">Hydrolase</keyword>
<comment type="caution">
    <text evidence="7">The sequence shown here is derived from an EMBL/GenBank/DDBJ whole genome shotgun (WGS) entry which is preliminary data.</text>
</comment>
<organism evidence="7 8">
    <name type="scientific">Pseudogemmobacter lacusdianii</name>
    <dbReference type="NCBI Taxonomy" id="3069608"/>
    <lineage>
        <taxon>Bacteria</taxon>
        <taxon>Pseudomonadati</taxon>
        <taxon>Pseudomonadota</taxon>
        <taxon>Alphaproteobacteria</taxon>
        <taxon>Rhodobacterales</taxon>
        <taxon>Paracoccaceae</taxon>
        <taxon>Pseudogemmobacter</taxon>
    </lineage>
</organism>
<sequence>MTVTPSAKPPEEMAFEEAMAALEAVVNQLERGDVKLDESISLYERGAKLKKRCEDLLKDAQEKVEKIRLAEGRVVGAEPVTGL</sequence>
<comment type="function">
    <text evidence="6">Bidirectionally degrades single-stranded DNA into large acid-insoluble oligonucleotides, which are then degraded further into small acid-soluble oligonucleotides.</text>
</comment>
<keyword evidence="5 6" id="KW-0269">Exonuclease</keyword>
<dbReference type="Proteomes" id="UP001239680">
    <property type="component" value="Unassembled WGS sequence"/>
</dbReference>
<evidence type="ECO:0000313" key="7">
    <source>
        <dbReference type="EMBL" id="MDQ2066558.1"/>
    </source>
</evidence>
<dbReference type="SUPFAM" id="SSF116842">
    <property type="entry name" value="XseB-like"/>
    <property type="match status" value="1"/>
</dbReference>
<evidence type="ECO:0000256" key="3">
    <source>
        <dbReference type="ARBA" id="ARBA00022722"/>
    </source>
</evidence>
<dbReference type="NCBIfam" id="NF002139">
    <property type="entry name" value="PRK00977.1-3"/>
    <property type="match status" value="1"/>
</dbReference>
<dbReference type="PANTHER" id="PTHR34137">
    <property type="entry name" value="EXODEOXYRIBONUCLEASE 7 SMALL SUBUNIT"/>
    <property type="match status" value="1"/>
</dbReference>
<dbReference type="InterPro" id="IPR037004">
    <property type="entry name" value="Exonuc_VII_ssu_sf"/>
</dbReference>
<evidence type="ECO:0000256" key="6">
    <source>
        <dbReference type="HAMAP-Rule" id="MF_00337"/>
    </source>
</evidence>
<evidence type="ECO:0000256" key="5">
    <source>
        <dbReference type="ARBA" id="ARBA00022839"/>
    </source>
</evidence>
<keyword evidence="8" id="KW-1185">Reference proteome</keyword>
<dbReference type="EC" id="3.1.11.6" evidence="6"/>
<dbReference type="NCBIfam" id="TIGR01280">
    <property type="entry name" value="xseB"/>
    <property type="match status" value="1"/>
</dbReference>